<evidence type="ECO:0000313" key="1">
    <source>
        <dbReference type="EMBL" id="DAF64403.1"/>
    </source>
</evidence>
<reference evidence="1" key="1">
    <citation type="journal article" date="2021" name="Proc. Natl. Acad. Sci. U.S.A.">
        <title>A Catalog of Tens of Thousands of Viruses from Human Metagenomes Reveals Hidden Associations with Chronic Diseases.</title>
        <authorList>
            <person name="Tisza M.J."/>
            <person name="Buck C.B."/>
        </authorList>
    </citation>
    <scope>NUCLEOTIDE SEQUENCE</scope>
    <source>
        <strain evidence="1">Ct9UA16</strain>
    </source>
</reference>
<proteinExistence type="predicted"/>
<dbReference type="EMBL" id="BK032859">
    <property type="protein sequence ID" value="DAF64403.1"/>
    <property type="molecule type" value="Genomic_DNA"/>
</dbReference>
<protein>
    <submittedName>
        <fullName evidence="1">Uncharacterized protein</fullName>
    </submittedName>
</protein>
<name>A0A8S5TML8_9CAUD</name>
<sequence>MSKMTVKPIKLSPKRGNHGHITSYTINIGSAEARECGFTEDGVQLEKVVDLDRKEIIIRIKNE</sequence>
<accession>A0A8S5TML8</accession>
<organism evidence="1">
    <name type="scientific">Siphoviridae sp. ct9UA16</name>
    <dbReference type="NCBI Taxonomy" id="2827793"/>
    <lineage>
        <taxon>Viruses</taxon>
        <taxon>Duplodnaviria</taxon>
        <taxon>Heunggongvirae</taxon>
        <taxon>Uroviricota</taxon>
        <taxon>Caudoviricetes</taxon>
    </lineage>
</organism>